<protein>
    <recommendedName>
        <fullName evidence="2">Complex 1 LYR protein domain-containing protein</fullName>
    </recommendedName>
</protein>
<feature type="domain" description="Complex 1 LYR protein" evidence="2">
    <location>
        <begin position="11"/>
        <end position="64"/>
    </location>
</feature>
<dbReference type="STRING" id="933852.A0A0C3B6M8"/>
<evidence type="ECO:0000313" key="4">
    <source>
        <dbReference type="Proteomes" id="UP000054097"/>
    </source>
</evidence>
<dbReference type="OrthoDB" id="275715at2759"/>
<dbReference type="InterPro" id="IPR045297">
    <property type="entry name" value="Complex1_LYR_LYRM4"/>
</dbReference>
<name>A0A0C3B6M8_SERVB</name>
<reference evidence="4" key="2">
    <citation type="submission" date="2015-01" db="EMBL/GenBank/DDBJ databases">
        <title>Evolutionary Origins and Diversification of the Mycorrhizal Mutualists.</title>
        <authorList>
            <consortium name="DOE Joint Genome Institute"/>
            <consortium name="Mycorrhizal Genomics Consortium"/>
            <person name="Kohler A."/>
            <person name="Kuo A."/>
            <person name="Nagy L.G."/>
            <person name="Floudas D."/>
            <person name="Copeland A."/>
            <person name="Barry K.W."/>
            <person name="Cichocki N."/>
            <person name="Veneault-Fourrey C."/>
            <person name="LaButti K."/>
            <person name="Lindquist E.A."/>
            <person name="Lipzen A."/>
            <person name="Lundell T."/>
            <person name="Morin E."/>
            <person name="Murat C."/>
            <person name="Riley R."/>
            <person name="Ohm R."/>
            <person name="Sun H."/>
            <person name="Tunlid A."/>
            <person name="Henrissat B."/>
            <person name="Grigoriev I.V."/>
            <person name="Hibbett D.S."/>
            <person name="Martin F."/>
        </authorList>
    </citation>
    <scope>NUCLEOTIDE SEQUENCE [LARGE SCALE GENOMIC DNA]</scope>
    <source>
        <strain evidence="4">MAFF 305830</strain>
    </source>
</reference>
<dbReference type="EMBL" id="KN824296">
    <property type="protein sequence ID" value="KIM27799.1"/>
    <property type="molecule type" value="Genomic_DNA"/>
</dbReference>
<accession>A0A0C3B6M8</accession>
<comment type="similarity">
    <text evidence="1">Belongs to the complex I LYR family.</text>
</comment>
<evidence type="ECO:0000259" key="2">
    <source>
        <dbReference type="Pfam" id="PF05347"/>
    </source>
</evidence>
<dbReference type="InterPro" id="IPR008011">
    <property type="entry name" value="Complex1_LYR_dom"/>
</dbReference>
<evidence type="ECO:0000256" key="1">
    <source>
        <dbReference type="ARBA" id="ARBA00009508"/>
    </source>
</evidence>
<proteinExistence type="inferred from homology"/>
<sequence length="100" mass="11512">MSGPAREALQALYQNTLRTSQSFASYNFRSYFVQRTNDAFRAANAEQDPSKLKEFMDEKTKELEVLKRSAIINQMYGGRKLVVETPEDMPLPKKMERGDT</sequence>
<dbReference type="PANTHER" id="PTHR13166">
    <property type="entry name" value="PROTEIN C6ORF149"/>
    <property type="match status" value="1"/>
</dbReference>
<dbReference type="HOGENOM" id="CLU_120076_2_1_1"/>
<dbReference type="AlphaFoldDB" id="A0A0C3B6M8"/>
<dbReference type="CDD" id="cd20264">
    <property type="entry name" value="Complex1_LYR_LYRM4"/>
    <property type="match status" value="1"/>
</dbReference>
<dbReference type="Pfam" id="PF05347">
    <property type="entry name" value="Complex1_LYR"/>
    <property type="match status" value="1"/>
</dbReference>
<keyword evidence="4" id="KW-1185">Reference proteome</keyword>
<dbReference type="GO" id="GO:0016226">
    <property type="term" value="P:iron-sulfur cluster assembly"/>
    <property type="evidence" value="ECO:0007669"/>
    <property type="project" value="InterPro"/>
</dbReference>
<dbReference type="InterPro" id="IPR051522">
    <property type="entry name" value="ISC_assembly_LYR"/>
</dbReference>
<evidence type="ECO:0000313" key="3">
    <source>
        <dbReference type="EMBL" id="KIM27799.1"/>
    </source>
</evidence>
<gene>
    <name evidence="3" type="ORF">M408DRAFT_329750</name>
</gene>
<reference evidence="3 4" key="1">
    <citation type="submission" date="2014-04" db="EMBL/GenBank/DDBJ databases">
        <authorList>
            <consortium name="DOE Joint Genome Institute"/>
            <person name="Kuo A."/>
            <person name="Zuccaro A."/>
            <person name="Kohler A."/>
            <person name="Nagy L.G."/>
            <person name="Floudas D."/>
            <person name="Copeland A."/>
            <person name="Barry K.W."/>
            <person name="Cichocki N."/>
            <person name="Veneault-Fourrey C."/>
            <person name="LaButti K."/>
            <person name="Lindquist E.A."/>
            <person name="Lipzen A."/>
            <person name="Lundell T."/>
            <person name="Morin E."/>
            <person name="Murat C."/>
            <person name="Sun H."/>
            <person name="Tunlid A."/>
            <person name="Henrissat B."/>
            <person name="Grigoriev I.V."/>
            <person name="Hibbett D.S."/>
            <person name="Martin F."/>
            <person name="Nordberg H.P."/>
            <person name="Cantor M.N."/>
            <person name="Hua S.X."/>
        </authorList>
    </citation>
    <scope>NUCLEOTIDE SEQUENCE [LARGE SCALE GENOMIC DNA]</scope>
    <source>
        <strain evidence="3 4">MAFF 305830</strain>
    </source>
</reference>
<dbReference type="GO" id="GO:1990221">
    <property type="term" value="C:L-cysteine desulfurase complex"/>
    <property type="evidence" value="ECO:0007669"/>
    <property type="project" value="TreeGrafter"/>
</dbReference>
<organism evidence="3 4">
    <name type="scientific">Serendipita vermifera MAFF 305830</name>
    <dbReference type="NCBI Taxonomy" id="933852"/>
    <lineage>
        <taxon>Eukaryota</taxon>
        <taxon>Fungi</taxon>
        <taxon>Dikarya</taxon>
        <taxon>Basidiomycota</taxon>
        <taxon>Agaricomycotina</taxon>
        <taxon>Agaricomycetes</taxon>
        <taxon>Sebacinales</taxon>
        <taxon>Serendipitaceae</taxon>
        <taxon>Serendipita</taxon>
    </lineage>
</organism>
<dbReference type="PANTHER" id="PTHR13166:SF7">
    <property type="entry name" value="LYR MOTIF-CONTAINING PROTEIN 4"/>
    <property type="match status" value="1"/>
</dbReference>
<dbReference type="GO" id="GO:0005739">
    <property type="term" value="C:mitochondrion"/>
    <property type="evidence" value="ECO:0007669"/>
    <property type="project" value="TreeGrafter"/>
</dbReference>
<dbReference type="Proteomes" id="UP000054097">
    <property type="component" value="Unassembled WGS sequence"/>
</dbReference>